<dbReference type="Proteomes" id="UP000272464">
    <property type="component" value="Unassembled WGS sequence"/>
</dbReference>
<evidence type="ECO:0000313" key="2">
    <source>
        <dbReference type="EMBL" id="RUT33480.1"/>
    </source>
</evidence>
<dbReference type="AlphaFoldDB" id="A0A3S1DB53"/>
<feature type="transmembrane region" description="Helical" evidence="1">
    <location>
        <begin position="58"/>
        <end position="77"/>
    </location>
</feature>
<feature type="transmembrane region" description="Helical" evidence="1">
    <location>
        <begin position="83"/>
        <end position="104"/>
    </location>
</feature>
<comment type="caution">
    <text evidence="2">The sequence shown here is derived from an EMBL/GenBank/DDBJ whole genome shotgun (WGS) entry which is preliminary data.</text>
</comment>
<dbReference type="RefSeq" id="WP_127198594.1">
    <property type="nucleotide sequence ID" value="NZ_RZNX01000002.1"/>
</dbReference>
<sequence>MISRLDLWLSNVSNFNLFVGIVMFIGISSIAAYTYFLNKIGKKDEYSLQIRLNVTNKMFISLVLLFMTFIFVVPSGLVYYKQLIALCISITALVGAISAAYYYVRDFKS</sequence>
<keyword evidence="1" id="KW-0812">Transmembrane</keyword>
<keyword evidence="1" id="KW-0472">Membrane</keyword>
<organism evidence="2 3">
    <name type="scientific">Paenibacillus zeisoli</name>
    <dbReference type="NCBI Taxonomy" id="2496267"/>
    <lineage>
        <taxon>Bacteria</taxon>
        <taxon>Bacillati</taxon>
        <taxon>Bacillota</taxon>
        <taxon>Bacilli</taxon>
        <taxon>Bacillales</taxon>
        <taxon>Paenibacillaceae</taxon>
        <taxon>Paenibacillus</taxon>
    </lineage>
</organism>
<dbReference type="EMBL" id="RZNX01000002">
    <property type="protein sequence ID" value="RUT33480.1"/>
    <property type="molecule type" value="Genomic_DNA"/>
</dbReference>
<keyword evidence="3" id="KW-1185">Reference proteome</keyword>
<name>A0A3S1DB53_9BACL</name>
<accession>A0A3S1DB53</accession>
<evidence type="ECO:0000256" key="1">
    <source>
        <dbReference type="SAM" id="Phobius"/>
    </source>
</evidence>
<evidence type="ECO:0008006" key="4">
    <source>
        <dbReference type="Google" id="ProtNLM"/>
    </source>
</evidence>
<protein>
    <recommendedName>
        <fullName evidence="4">DUF2178 domain-containing protein</fullName>
    </recommendedName>
</protein>
<gene>
    <name evidence="2" type="ORF">EJP77_07475</name>
</gene>
<evidence type="ECO:0000313" key="3">
    <source>
        <dbReference type="Proteomes" id="UP000272464"/>
    </source>
</evidence>
<keyword evidence="1" id="KW-1133">Transmembrane helix</keyword>
<feature type="transmembrane region" description="Helical" evidence="1">
    <location>
        <begin position="15"/>
        <end position="37"/>
    </location>
</feature>
<proteinExistence type="predicted"/>
<reference evidence="2 3" key="1">
    <citation type="submission" date="2018-12" db="EMBL/GenBank/DDBJ databases">
        <authorList>
            <person name="Sun L."/>
            <person name="Chen Z."/>
        </authorList>
    </citation>
    <scope>NUCLEOTIDE SEQUENCE [LARGE SCALE GENOMIC DNA]</scope>
    <source>
        <strain evidence="2 3">3-5-3</strain>
    </source>
</reference>
<dbReference type="OrthoDB" id="2623158at2"/>